<dbReference type="Gene3D" id="3.40.50.1240">
    <property type="entry name" value="Phosphoglycerate mutase-like"/>
    <property type="match status" value="1"/>
</dbReference>
<proteinExistence type="predicted"/>
<evidence type="ECO:0000313" key="2">
    <source>
        <dbReference type="EMBL" id="MDD0989589.1"/>
    </source>
</evidence>
<comment type="caution">
    <text evidence="2">The sequence shown here is derived from an EMBL/GenBank/DDBJ whole genome shotgun (WGS) entry which is preliminary data.</text>
</comment>
<reference evidence="2 3" key="1">
    <citation type="submission" date="2022-05" db="EMBL/GenBank/DDBJ databases">
        <title>Novel Pseudomonas spp. Isolated from a Rainbow Trout Aquaculture Facility.</title>
        <authorList>
            <person name="Testerman T."/>
            <person name="Graf J."/>
        </authorList>
    </citation>
    <scope>NUCLEOTIDE SEQUENCE [LARGE SCALE GENOMIC DNA]</scope>
    <source>
        <strain evidence="2 3">ID681</strain>
    </source>
</reference>
<keyword evidence="1" id="KW-1133">Transmembrane helix</keyword>
<evidence type="ECO:0000256" key="1">
    <source>
        <dbReference type="SAM" id="Phobius"/>
    </source>
</evidence>
<sequence length="228" mass="24611">MHPAIVDQTFLPQPERRSRRRVRILLASLGAVLALAATTVWITRGTPIVNLVSDSQMRSSGVYADWAKGEIIVLVRHAERCDRSNNPCLDDPAGITVAGSEAAAQVGNGLQQLGMDNAQVLSSGTVRTQQTAHFMFGKLATSEAWVEQCTKRFAAETLAHKTPDRNLVLVTHSGCIDQLERQLGVPGGERSSGYAEAVFVSVGSNGKPRILGKMNAPQWRKLLATVAQ</sequence>
<dbReference type="Proteomes" id="UP001148203">
    <property type="component" value="Unassembled WGS sequence"/>
</dbReference>
<dbReference type="InterPro" id="IPR029033">
    <property type="entry name" value="His_PPase_superfam"/>
</dbReference>
<keyword evidence="3" id="KW-1185">Reference proteome</keyword>
<protein>
    <submittedName>
        <fullName evidence="2">Histidine phosphatase family protein</fullName>
    </submittedName>
</protein>
<name>A0ABT5NN62_9PSED</name>
<accession>A0ABT5NN62</accession>
<keyword evidence="1" id="KW-0472">Membrane</keyword>
<dbReference type="CDD" id="cd07067">
    <property type="entry name" value="HP_PGM_like"/>
    <property type="match status" value="1"/>
</dbReference>
<keyword evidence="1" id="KW-0812">Transmembrane</keyword>
<organism evidence="2 3">
    <name type="scientific">Pseudomonas fontis</name>
    <dbReference type="NCBI Taxonomy" id="2942633"/>
    <lineage>
        <taxon>Bacteria</taxon>
        <taxon>Pseudomonadati</taxon>
        <taxon>Pseudomonadota</taxon>
        <taxon>Gammaproteobacteria</taxon>
        <taxon>Pseudomonadales</taxon>
        <taxon>Pseudomonadaceae</taxon>
        <taxon>Pseudomonas</taxon>
    </lineage>
</organism>
<dbReference type="SUPFAM" id="SSF53254">
    <property type="entry name" value="Phosphoglycerate mutase-like"/>
    <property type="match status" value="1"/>
</dbReference>
<dbReference type="EMBL" id="JAMDGY010000011">
    <property type="protein sequence ID" value="MDD0989589.1"/>
    <property type="molecule type" value="Genomic_DNA"/>
</dbReference>
<dbReference type="InterPro" id="IPR013078">
    <property type="entry name" value="His_Pase_superF_clade-1"/>
</dbReference>
<feature type="transmembrane region" description="Helical" evidence="1">
    <location>
        <begin position="24"/>
        <end position="43"/>
    </location>
</feature>
<gene>
    <name evidence="2" type="ORF">M5G11_03490</name>
</gene>
<evidence type="ECO:0000313" key="3">
    <source>
        <dbReference type="Proteomes" id="UP001148203"/>
    </source>
</evidence>